<keyword evidence="4" id="KW-0472">Membrane</keyword>
<feature type="domain" description="Ketoreductase" evidence="5">
    <location>
        <begin position="302"/>
        <end position="477"/>
    </location>
</feature>
<keyword evidence="4" id="KW-1133">Transmembrane helix</keyword>
<reference evidence="6 7" key="1">
    <citation type="submission" date="2020-03" db="EMBL/GenBank/DDBJ databases">
        <title>Isolation and identification of active actinomycetes.</title>
        <authorList>
            <person name="Sun X."/>
        </authorList>
    </citation>
    <scope>NUCLEOTIDE SEQUENCE [LARGE SCALE GENOMIC DNA]</scope>
    <source>
        <strain evidence="6 7">NEAU-D13</strain>
    </source>
</reference>
<sequence>MRRRWRADLRGPADRRQASSGGTVKVRSGEVELAVRVRGTDGPTVVLVHGYPDTHTVWDRVTALLEKDFRVVTYDVRGMGESTPPSTEDGYRLEHLAQDLFTVIDEVSPDAPVHVVGHDWGSIQAWEAVTTPGARIATFTSISGPCLDHMAHWSRKGLSIARLRQLARSWYIGAFHLPVLAPLFWRLYLGPRWGGVLRRLEGVRAEPAPTITRDAVRGISLYRANIRPVMRSPRHRLAPMPVQVIQPTRDRYIRTEPLDLERWVPTLRRRRIAAGHWAPLSHPAPLARMISEFIADSTPPRELVVITGGGSGIGRATAVAFARTGARVVVSDVDFAAAEETADMVDGHAYEVDVRAEEAVRAWARQVADEHGVPDVVVNNAGIGHSGSFLSTSTEQWQRVLDVNLWGVVHGCRAFGELMVERGEGGHIVNLSSAAAYLPSKILSAYATSKAAVFMLSDCLRAELAPHAIGVSAICPGLVNTNITATTTFSGVSAEEQSRKQERASRIYARRGFGPEGVAAEIVRAVRRNRPVVPVTAEAKAARLASRVTPGLLRTFAKLDLG</sequence>
<comment type="caution">
    <text evidence="6">The sequence shown here is derived from an EMBL/GenBank/DDBJ whole genome shotgun (WGS) entry which is preliminary data.</text>
</comment>
<evidence type="ECO:0000313" key="6">
    <source>
        <dbReference type="EMBL" id="NGY60179.1"/>
    </source>
</evidence>
<dbReference type="Pfam" id="PF00106">
    <property type="entry name" value="adh_short"/>
    <property type="match status" value="1"/>
</dbReference>
<dbReference type="InterPro" id="IPR036291">
    <property type="entry name" value="NAD(P)-bd_dom_sf"/>
</dbReference>
<feature type="compositionally biased region" description="Basic and acidic residues" evidence="3">
    <location>
        <begin position="1"/>
        <end position="17"/>
    </location>
</feature>
<dbReference type="Gene3D" id="3.40.50.720">
    <property type="entry name" value="NAD(P)-binding Rossmann-like Domain"/>
    <property type="match status" value="1"/>
</dbReference>
<dbReference type="InterPro" id="IPR000073">
    <property type="entry name" value="AB_hydrolase_1"/>
</dbReference>
<evidence type="ECO:0000256" key="4">
    <source>
        <dbReference type="SAM" id="Phobius"/>
    </source>
</evidence>
<dbReference type="PRINTS" id="PR00081">
    <property type="entry name" value="GDHRDH"/>
</dbReference>
<dbReference type="InterPro" id="IPR002347">
    <property type="entry name" value="SDR_fam"/>
</dbReference>
<dbReference type="InterPro" id="IPR029058">
    <property type="entry name" value="AB_hydrolase_fold"/>
</dbReference>
<dbReference type="SUPFAM" id="SSF51735">
    <property type="entry name" value="NAD(P)-binding Rossmann-fold domains"/>
    <property type="match status" value="1"/>
</dbReference>
<dbReference type="Gene3D" id="3.40.50.1820">
    <property type="entry name" value="alpha/beta hydrolase"/>
    <property type="match status" value="1"/>
</dbReference>
<gene>
    <name evidence="6" type="ORF">G7043_14715</name>
</gene>
<dbReference type="InterPro" id="IPR057326">
    <property type="entry name" value="KR_dom"/>
</dbReference>
<keyword evidence="4" id="KW-0812">Transmembrane</keyword>
<dbReference type="EMBL" id="JAAMPJ010000003">
    <property type="protein sequence ID" value="NGY60179.1"/>
    <property type="molecule type" value="Genomic_DNA"/>
</dbReference>
<name>A0A7C9VYF9_9PSEU</name>
<dbReference type="PANTHER" id="PTHR43391">
    <property type="entry name" value="RETINOL DEHYDROGENASE-RELATED"/>
    <property type="match status" value="1"/>
</dbReference>
<keyword evidence="2" id="KW-0560">Oxidoreductase</keyword>
<comment type="similarity">
    <text evidence="1">Belongs to the short-chain dehydrogenases/reductases (SDR) family.</text>
</comment>
<evidence type="ECO:0000256" key="1">
    <source>
        <dbReference type="ARBA" id="ARBA00006484"/>
    </source>
</evidence>
<evidence type="ECO:0000313" key="7">
    <source>
        <dbReference type="Proteomes" id="UP000481360"/>
    </source>
</evidence>
<proteinExistence type="inferred from homology"/>
<dbReference type="Proteomes" id="UP000481360">
    <property type="component" value="Unassembled WGS sequence"/>
</dbReference>
<feature type="transmembrane region" description="Helical" evidence="4">
    <location>
        <begin position="170"/>
        <end position="189"/>
    </location>
</feature>
<dbReference type="AlphaFoldDB" id="A0A7C9VYF9"/>
<dbReference type="InterPro" id="IPR020904">
    <property type="entry name" value="Sc_DH/Rdtase_CS"/>
</dbReference>
<feature type="region of interest" description="Disordered" evidence="3">
    <location>
        <begin position="1"/>
        <end position="24"/>
    </location>
</feature>
<dbReference type="NCBIfam" id="NF004514">
    <property type="entry name" value="PRK05855.1"/>
    <property type="match status" value="1"/>
</dbReference>
<evidence type="ECO:0000256" key="3">
    <source>
        <dbReference type="SAM" id="MobiDB-lite"/>
    </source>
</evidence>
<dbReference type="PRINTS" id="PR00080">
    <property type="entry name" value="SDRFAMILY"/>
</dbReference>
<dbReference type="PANTHER" id="PTHR43391:SF12">
    <property type="entry name" value="OXIDOREDUCTASE EPHD-RELATED"/>
    <property type="match status" value="1"/>
</dbReference>
<dbReference type="FunFam" id="3.40.50.720:FF:000084">
    <property type="entry name" value="Short-chain dehydrogenase reductase"/>
    <property type="match status" value="1"/>
</dbReference>
<organism evidence="6 7">
    <name type="scientific">Lentzea alba</name>
    <dbReference type="NCBI Taxonomy" id="2714351"/>
    <lineage>
        <taxon>Bacteria</taxon>
        <taxon>Bacillati</taxon>
        <taxon>Actinomycetota</taxon>
        <taxon>Actinomycetes</taxon>
        <taxon>Pseudonocardiales</taxon>
        <taxon>Pseudonocardiaceae</taxon>
        <taxon>Lentzea</taxon>
    </lineage>
</organism>
<protein>
    <submittedName>
        <fullName evidence="6">SDR family oxidoreductase</fullName>
    </submittedName>
</protein>
<evidence type="ECO:0000259" key="5">
    <source>
        <dbReference type="SMART" id="SM00822"/>
    </source>
</evidence>
<dbReference type="SMART" id="SM00822">
    <property type="entry name" value="PKS_KR"/>
    <property type="match status" value="1"/>
</dbReference>
<dbReference type="SUPFAM" id="SSF53474">
    <property type="entry name" value="alpha/beta-Hydrolases"/>
    <property type="match status" value="1"/>
</dbReference>
<dbReference type="PROSITE" id="PS00061">
    <property type="entry name" value="ADH_SHORT"/>
    <property type="match status" value="1"/>
</dbReference>
<keyword evidence="7" id="KW-1185">Reference proteome</keyword>
<dbReference type="Pfam" id="PF00561">
    <property type="entry name" value="Abhydrolase_1"/>
    <property type="match status" value="1"/>
</dbReference>
<accession>A0A7C9VYF9</accession>
<evidence type="ECO:0000256" key="2">
    <source>
        <dbReference type="ARBA" id="ARBA00023002"/>
    </source>
</evidence>
<dbReference type="CDD" id="cd05233">
    <property type="entry name" value="SDR_c"/>
    <property type="match status" value="1"/>
</dbReference>
<dbReference type="GO" id="GO:0016491">
    <property type="term" value="F:oxidoreductase activity"/>
    <property type="evidence" value="ECO:0007669"/>
    <property type="project" value="UniProtKB-KW"/>
</dbReference>